<keyword evidence="2" id="KW-0472">Membrane</keyword>
<keyword evidence="2" id="KW-0812">Transmembrane</keyword>
<feature type="region of interest" description="Disordered" evidence="1">
    <location>
        <begin position="67"/>
        <end position="91"/>
    </location>
</feature>
<dbReference type="EnsemblMetazoa" id="CJA25497.1">
    <property type="protein sequence ID" value="CJA25497.1"/>
    <property type="gene ID" value="WBGene00181069"/>
</dbReference>
<protein>
    <submittedName>
        <fullName evidence="3">Uncharacterized protein</fullName>
    </submittedName>
</protein>
<name>A0A8R1IDS1_CAEJA</name>
<evidence type="ECO:0000313" key="3">
    <source>
        <dbReference type="EnsemblMetazoa" id="CJA25497.1"/>
    </source>
</evidence>
<feature type="transmembrane region" description="Helical" evidence="2">
    <location>
        <begin position="24"/>
        <end position="45"/>
    </location>
</feature>
<dbReference type="Proteomes" id="UP000005237">
    <property type="component" value="Unassembled WGS sequence"/>
</dbReference>
<evidence type="ECO:0000313" key="4">
    <source>
        <dbReference type="Proteomes" id="UP000005237"/>
    </source>
</evidence>
<feature type="compositionally biased region" description="Basic and acidic residues" evidence="1">
    <location>
        <begin position="82"/>
        <end position="91"/>
    </location>
</feature>
<accession>A0A8R1IDS1</accession>
<reference evidence="3" key="2">
    <citation type="submission" date="2022-06" db="UniProtKB">
        <authorList>
            <consortium name="EnsemblMetazoa"/>
        </authorList>
    </citation>
    <scope>IDENTIFICATION</scope>
    <source>
        <strain evidence="3">DF5081</strain>
    </source>
</reference>
<proteinExistence type="predicted"/>
<organism evidence="3 4">
    <name type="scientific">Caenorhabditis japonica</name>
    <dbReference type="NCBI Taxonomy" id="281687"/>
    <lineage>
        <taxon>Eukaryota</taxon>
        <taxon>Metazoa</taxon>
        <taxon>Ecdysozoa</taxon>
        <taxon>Nematoda</taxon>
        <taxon>Chromadorea</taxon>
        <taxon>Rhabditida</taxon>
        <taxon>Rhabditina</taxon>
        <taxon>Rhabditomorpha</taxon>
        <taxon>Rhabditoidea</taxon>
        <taxon>Rhabditidae</taxon>
        <taxon>Peloderinae</taxon>
        <taxon>Caenorhabditis</taxon>
    </lineage>
</organism>
<keyword evidence="4" id="KW-1185">Reference proteome</keyword>
<feature type="compositionally biased region" description="Polar residues" evidence="1">
    <location>
        <begin position="67"/>
        <end position="81"/>
    </location>
</feature>
<evidence type="ECO:0000256" key="1">
    <source>
        <dbReference type="SAM" id="MobiDB-lite"/>
    </source>
</evidence>
<sequence>MKDKLAAQSCAAADAAYWRLRRHILFFFVPLFLISLYAHCFGRFLSSVAQSVVILHRATISKQLRTRAQGSTQRSTSNCECQSKETDVYLR</sequence>
<reference evidence="4" key="1">
    <citation type="submission" date="2010-08" db="EMBL/GenBank/DDBJ databases">
        <authorList>
            <consortium name="Caenorhabditis japonica Sequencing Consortium"/>
            <person name="Wilson R.K."/>
        </authorList>
    </citation>
    <scope>NUCLEOTIDE SEQUENCE [LARGE SCALE GENOMIC DNA]</scope>
    <source>
        <strain evidence="4">DF5081</strain>
    </source>
</reference>
<dbReference type="AlphaFoldDB" id="A0A8R1IDS1"/>
<keyword evidence="2" id="KW-1133">Transmembrane helix</keyword>
<evidence type="ECO:0000256" key="2">
    <source>
        <dbReference type="SAM" id="Phobius"/>
    </source>
</evidence>